<dbReference type="Pfam" id="PF07924">
    <property type="entry name" value="NuiA"/>
    <property type="match status" value="1"/>
</dbReference>
<dbReference type="EMBL" id="QOWE01000029">
    <property type="protein sequence ID" value="RCR66320.1"/>
    <property type="molecule type" value="Genomic_DNA"/>
</dbReference>
<dbReference type="RefSeq" id="WP_114409336.1">
    <property type="nucleotide sequence ID" value="NZ_QOWE01000029.1"/>
</dbReference>
<organism evidence="1 2">
    <name type="scientific">Larkinella punicea</name>
    <dbReference type="NCBI Taxonomy" id="2315727"/>
    <lineage>
        <taxon>Bacteria</taxon>
        <taxon>Pseudomonadati</taxon>
        <taxon>Bacteroidota</taxon>
        <taxon>Cytophagia</taxon>
        <taxon>Cytophagales</taxon>
        <taxon>Spirosomataceae</taxon>
        <taxon>Larkinella</taxon>
    </lineage>
</organism>
<dbReference type="InterPro" id="IPR036587">
    <property type="entry name" value="NucleaseA_inhib-like_sf"/>
</dbReference>
<evidence type="ECO:0000313" key="1">
    <source>
        <dbReference type="EMBL" id="RCR66320.1"/>
    </source>
</evidence>
<proteinExistence type="predicted"/>
<gene>
    <name evidence="1" type="ORF">DUE52_27670</name>
</gene>
<dbReference type="Gene3D" id="3.40.1460.10">
    <property type="entry name" value="Nuclease A inhibitor-like"/>
    <property type="match status" value="1"/>
</dbReference>
<keyword evidence="2" id="KW-1185">Reference proteome</keyword>
<comment type="caution">
    <text evidence="1">The sequence shown here is derived from an EMBL/GenBank/DDBJ whole genome shotgun (WGS) entry which is preliminary data.</text>
</comment>
<dbReference type="SUPFAM" id="SSF82602">
    <property type="entry name" value="Nuclease A inhibitor (NuiA)"/>
    <property type="match status" value="1"/>
</dbReference>
<protein>
    <submittedName>
        <fullName evidence="1">Nuclease</fullName>
    </submittedName>
</protein>
<sequence>MPPQESTPEFSLSDLLTDLFYPGESDEPVDYVAYTVTFEPPLTVSQVKDLLLITPEIYVEEIPEDGFWEPVVTDQAWYDEDEKKRTARFIELQKTVQAVLSDRQVFRVGENEVGLYLLGRKADGCWAGLKTLVVDTAF</sequence>
<reference evidence="1 2" key="1">
    <citation type="submission" date="2018-07" db="EMBL/GenBank/DDBJ databases">
        <title>Genome analysis of Larkinella rosea.</title>
        <authorList>
            <person name="Zhou Z."/>
            <person name="Wang G."/>
        </authorList>
    </citation>
    <scope>NUCLEOTIDE SEQUENCE [LARGE SCALE GENOMIC DNA]</scope>
    <source>
        <strain evidence="2">zzj9</strain>
    </source>
</reference>
<name>A0A368JF89_9BACT</name>
<dbReference type="InterPro" id="IPR012489">
    <property type="entry name" value="NucleaseA_inhib-like"/>
</dbReference>
<accession>A0A368JF89</accession>
<dbReference type="OrthoDB" id="960668at2"/>
<dbReference type="Proteomes" id="UP000253383">
    <property type="component" value="Unassembled WGS sequence"/>
</dbReference>
<evidence type="ECO:0000313" key="2">
    <source>
        <dbReference type="Proteomes" id="UP000253383"/>
    </source>
</evidence>
<dbReference type="AlphaFoldDB" id="A0A368JF89"/>